<proteinExistence type="predicted"/>
<evidence type="ECO:0000313" key="2">
    <source>
        <dbReference type="EMBL" id="KAF3533304.1"/>
    </source>
</evidence>
<feature type="signal peptide" evidence="1">
    <location>
        <begin position="1"/>
        <end position="27"/>
    </location>
</feature>
<keyword evidence="1" id="KW-0732">Signal</keyword>
<gene>
    <name evidence="2" type="ORF">DY000_02039054</name>
</gene>
<feature type="chain" id="PRO_5045318655" evidence="1">
    <location>
        <begin position="28"/>
        <end position="204"/>
    </location>
</feature>
<protein>
    <submittedName>
        <fullName evidence="2">Uncharacterized protein</fullName>
    </submittedName>
</protein>
<dbReference type="Proteomes" id="UP000266723">
    <property type="component" value="Unassembled WGS sequence"/>
</dbReference>
<reference evidence="2 3" key="1">
    <citation type="journal article" date="2020" name="BMC Genomics">
        <title>Intraspecific diversification of the crop wild relative Brassica cretica Lam. using demographic model selection.</title>
        <authorList>
            <person name="Kioukis A."/>
            <person name="Michalopoulou V.A."/>
            <person name="Briers L."/>
            <person name="Pirintsos S."/>
            <person name="Studholme D.J."/>
            <person name="Pavlidis P."/>
            <person name="Sarris P.F."/>
        </authorList>
    </citation>
    <scope>NUCLEOTIDE SEQUENCE [LARGE SCALE GENOMIC DNA]</scope>
    <source>
        <strain evidence="3">cv. PFS-1207/04</strain>
    </source>
</reference>
<sequence length="204" mass="22809">MAGGEVSLVSVAFLLFFLSLSFSPLCGERRHLLRSVGLFDETAASLWVAGVDDGQRRPLYLFLFSTKENDDISLCFFPLLGERRDLSRSVALFDDKVTSLSVAVVEEGKRRSLSLFLSSPRRKTALSLSGKSKGCLIKMLDPASKASGKKTVDQEKTVNEFEKVWTIKQKDLEAKERLSKMSLLDSLIGKKNLWLSMKKPLRKS</sequence>
<keyword evidence="3" id="KW-1185">Reference proteome</keyword>
<name>A0ABQ7BKW2_BRACR</name>
<evidence type="ECO:0000256" key="1">
    <source>
        <dbReference type="SAM" id="SignalP"/>
    </source>
</evidence>
<dbReference type="EMBL" id="QGKV02001507">
    <property type="protein sequence ID" value="KAF3533304.1"/>
    <property type="molecule type" value="Genomic_DNA"/>
</dbReference>
<comment type="caution">
    <text evidence="2">The sequence shown here is derived from an EMBL/GenBank/DDBJ whole genome shotgun (WGS) entry which is preliminary data.</text>
</comment>
<accession>A0ABQ7BKW2</accession>
<evidence type="ECO:0000313" key="3">
    <source>
        <dbReference type="Proteomes" id="UP000266723"/>
    </source>
</evidence>
<organism evidence="2 3">
    <name type="scientific">Brassica cretica</name>
    <name type="common">Mustard</name>
    <dbReference type="NCBI Taxonomy" id="69181"/>
    <lineage>
        <taxon>Eukaryota</taxon>
        <taxon>Viridiplantae</taxon>
        <taxon>Streptophyta</taxon>
        <taxon>Embryophyta</taxon>
        <taxon>Tracheophyta</taxon>
        <taxon>Spermatophyta</taxon>
        <taxon>Magnoliopsida</taxon>
        <taxon>eudicotyledons</taxon>
        <taxon>Gunneridae</taxon>
        <taxon>Pentapetalae</taxon>
        <taxon>rosids</taxon>
        <taxon>malvids</taxon>
        <taxon>Brassicales</taxon>
        <taxon>Brassicaceae</taxon>
        <taxon>Brassiceae</taxon>
        <taxon>Brassica</taxon>
    </lineage>
</organism>